<evidence type="ECO:0000313" key="1">
    <source>
        <dbReference type="EMBL" id="KAI3812746.1"/>
    </source>
</evidence>
<comment type="caution">
    <text evidence="1">The sequence shown here is derived from an EMBL/GenBank/DDBJ whole genome shotgun (WGS) entry which is preliminary data.</text>
</comment>
<gene>
    <name evidence="1" type="ORF">L1987_17458</name>
</gene>
<organism evidence="1 2">
    <name type="scientific">Smallanthus sonchifolius</name>
    <dbReference type="NCBI Taxonomy" id="185202"/>
    <lineage>
        <taxon>Eukaryota</taxon>
        <taxon>Viridiplantae</taxon>
        <taxon>Streptophyta</taxon>
        <taxon>Embryophyta</taxon>
        <taxon>Tracheophyta</taxon>
        <taxon>Spermatophyta</taxon>
        <taxon>Magnoliopsida</taxon>
        <taxon>eudicotyledons</taxon>
        <taxon>Gunneridae</taxon>
        <taxon>Pentapetalae</taxon>
        <taxon>asterids</taxon>
        <taxon>campanulids</taxon>
        <taxon>Asterales</taxon>
        <taxon>Asteraceae</taxon>
        <taxon>Asteroideae</taxon>
        <taxon>Heliantheae alliance</taxon>
        <taxon>Millerieae</taxon>
        <taxon>Smallanthus</taxon>
    </lineage>
</organism>
<name>A0ACB9IZ62_9ASTR</name>
<accession>A0ACB9IZ62</accession>
<dbReference type="EMBL" id="CM042023">
    <property type="protein sequence ID" value="KAI3812746.1"/>
    <property type="molecule type" value="Genomic_DNA"/>
</dbReference>
<sequence length="77" mass="8286">MFSVICSLHGKQVHAIPPDVIGDVENVLAVCRKERATSKDDHAVAGCIFVIPKGWGGVPSNTSLPPQHRPVACRFHS</sequence>
<dbReference type="Proteomes" id="UP001056120">
    <property type="component" value="Linkage Group LG06"/>
</dbReference>
<reference evidence="1 2" key="2">
    <citation type="journal article" date="2022" name="Mol. Ecol. Resour.">
        <title>The genomes of chicory, endive, great burdock and yacon provide insights into Asteraceae paleo-polyploidization history and plant inulin production.</title>
        <authorList>
            <person name="Fan W."/>
            <person name="Wang S."/>
            <person name="Wang H."/>
            <person name="Wang A."/>
            <person name="Jiang F."/>
            <person name="Liu H."/>
            <person name="Zhao H."/>
            <person name="Xu D."/>
            <person name="Zhang Y."/>
        </authorList>
    </citation>
    <scope>NUCLEOTIDE SEQUENCE [LARGE SCALE GENOMIC DNA]</scope>
    <source>
        <strain evidence="2">cv. Yunnan</strain>
        <tissue evidence="1">Leaves</tissue>
    </source>
</reference>
<evidence type="ECO:0000313" key="2">
    <source>
        <dbReference type="Proteomes" id="UP001056120"/>
    </source>
</evidence>
<reference evidence="2" key="1">
    <citation type="journal article" date="2022" name="Mol. Ecol. Resour.">
        <title>The genomes of chicory, endive, great burdock and yacon provide insights into Asteraceae palaeo-polyploidization history and plant inulin production.</title>
        <authorList>
            <person name="Fan W."/>
            <person name="Wang S."/>
            <person name="Wang H."/>
            <person name="Wang A."/>
            <person name="Jiang F."/>
            <person name="Liu H."/>
            <person name="Zhao H."/>
            <person name="Xu D."/>
            <person name="Zhang Y."/>
        </authorList>
    </citation>
    <scope>NUCLEOTIDE SEQUENCE [LARGE SCALE GENOMIC DNA]</scope>
    <source>
        <strain evidence="2">cv. Yunnan</strain>
    </source>
</reference>
<proteinExistence type="predicted"/>
<keyword evidence="2" id="KW-1185">Reference proteome</keyword>
<protein>
    <submittedName>
        <fullName evidence="1">Uncharacterized protein</fullName>
    </submittedName>
</protein>